<evidence type="ECO:0000256" key="1">
    <source>
        <dbReference type="ARBA" id="ARBA00001974"/>
    </source>
</evidence>
<protein>
    <recommendedName>
        <fullName evidence="2">Glucose-methanol-choline oxidoreductase C-terminal domain-containing protein</fullName>
    </recommendedName>
</protein>
<dbReference type="Gene3D" id="3.30.410.40">
    <property type="match status" value="1"/>
</dbReference>
<dbReference type="EMBL" id="ML179176">
    <property type="protein sequence ID" value="THU96482.1"/>
    <property type="molecule type" value="Genomic_DNA"/>
</dbReference>
<dbReference type="Pfam" id="PF05199">
    <property type="entry name" value="GMC_oxred_C"/>
    <property type="match status" value="1"/>
</dbReference>
<organism evidence="3 4">
    <name type="scientific">Dendrothele bispora (strain CBS 962.96)</name>
    <dbReference type="NCBI Taxonomy" id="1314807"/>
    <lineage>
        <taxon>Eukaryota</taxon>
        <taxon>Fungi</taxon>
        <taxon>Dikarya</taxon>
        <taxon>Basidiomycota</taxon>
        <taxon>Agaricomycotina</taxon>
        <taxon>Agaricomycetes</taxon>
        <taxon>Agaricomycetidae</taxon>
        <taxon>Agaricales</taxon>
        <taxon>Agaricales incertae sedis</taxon>
        <taxon>Dendrothele</taxon>
    </lineage>
</organism>
<keyword evidence="4" id="KW-1185">Reference proteome</keyword>
<evidence type="ECO:0000259" key="2">
    <source>
        <dbReference type="Pfam" id="PF05199"/>
    </source>
</evidence>
<comment type="cofactor">
    <cofactor evidence="1">
        <name>FAD</name>
        <dbReference type="ChEBI" id="CHEBI:57692"/>
    </cofactor>
</comment>
<dbReference type="Proteomes" id="UP000297245">
    <property type="component" value="Unassembled WGS sequence"/>
</dbReference>
<dbReference type="InterPro" id="IPR036188">
    <property type="entry name" value="FAD/NAD-bd_sf"/>
</dbReference>
<gene>
    <name evidence="3" type="ORF">K435DRAFT_858508</name>
</gene>
<dbReference type="InterPro" id="IPR007867">
    <property type="entry name" value="GMC_OxRtase_C"/>
</dbReference>
<name>A0A4S8M2X7_DENBC</name>
<reference evidence="3 4" key="1">
    <citation type="journal article" date="2019" name="Nat. Ecol. Evol.">
        <title>Megaphylogeny resolves global patterns of mushroom evolution.</title>
        <authorList>
            <person name="Varga T."/>
            <person name="Krizsan K."/>
            <person name="Foldi C."/>
            <person name="Dima B."/>
            <person name="Sanchez-Garcia M."/>
            <person name="Sanchez-Ramirez S."/>
            <person name="Szollosi G.J."/>
            <person name="Szarkandi J.G."/>
            <person name="Papp V."/>
            <person name="Albert L."/>
            <person name="Andreopoulos W."/>
            <person name="Angelini C."/>
            <person name="Antonin V."/>
            <person name="Barry K.W."/>
            <person name="Bougher N.L."/>
            <person name="Buchanan P."/>
            <person name="Buyck B."/>
            <person name="Bense V."/>
            <person name="Catcheside P."/>
            <person name="Chovatia M."/>
            <person name="Cooper J."/>
            <person name="Damon W."/>
            <person name="Desjardin D."/>
            <person name="Finy P."/>
            <person name="Geml J."/>
            <person name="Haridas S."/>
            <person name="Hughes K."/>
            <person name="Justo A."/>
            <person name="Karasinski D."/>
            <person name="Kautmanova I."/>
            <person name="Kiss B."/>
            <person name="Kocsube S."/>
            <person name="Kotiranta H."/>
            <person name="LaButti K.M."/>
            <person name="Lechner B.E."/>
            <person name="Liimatainen K."/>
            <person name="Lipzen A."/>
            <person name="Lukacs Z."/>
            <person name="Mihaltcheva S."/>
            <person name="Morgado L.N."/>
            <person name="Niskanen T."/>
            <person name="Noordeloos M.E."/>
            <person name="Ohm R.A."/>
            <person name="Ortiz-Santana B."/>
            <person name="Ovrebo C."/>
            <person name="Racz N."/>
            <person name="Riley R."/>
            <person name="Savchenko A."/>
            <person name="Shiryaev A."/>
            <person name="Soop K."/>
            <person name="Spirin V."/>
            <person name="Szebenyi C."/>
            <person name="Tomsovsky M."/>
            <person name="Tulloss R.E."/>
            <person name="Uehling J."/>
            <person name="Grigoriev I.V."/>
            <person name="Vagvolgyi C."/>
            <person name="Papp T."/>
            <person name="Martin F.M."/>
            <person name="Miettinen O."/>
            <person name="Hibbett D.S."/>
            <person name="Nagy L.G."/>
        </authorList>
    </citation>
    <scope>NUCLEOTIDE SEQUENCE [LARGE SCALE GENOMIC DNA]</scope>
    <source>
        <strain evidence="3 4">CBS 962.96</strain>
    </source>
</reference>
<evidence type="ECO:0000313" key="3">
    <source>
        <dbReference type="EMBL" id="THU96482.1"/>
    </source>
</evidence>
<dbReference type="AlphaFoldDB" id="A0A4S8M2X7"/>
<proteinExistence type="predicted"/>
<sequence>MVTVLSSGPRSAHIDSLFTELSSSGLIEATDIKCRDSSILNDIKRPAEPHYTAAVVPKSGVPHSLGSVKGGTSSSISNIEDTVSSSMNGILKLYNLSETLIPFLTLRPELHLPLPSLNLSIIKLLLRDEAATDRSAYIRKNLITVYHPVGTAKMSYDLDEMGVIDSRLRVKIIHRCYGYGH</sequence>
<accession>A0A4S8M2X7</accession>
<dbReference type="Gene3D" id="3.50.50.60">
    <property type="entry name" value="FAD/NAD(P)-binding domain"/>
    <property type="match status" value="1"/>
</dbReference>
<evidence type="ECO:0000313" key="4">
    <source>
        <dbReference type="Proteomes" id="UP000297245"/>
    </source>
</evidence>
<dbReference type="GO" id="GO:0016614">
    <property type="term" value="F:oxidoreductase activity, acting on CH-OH group of donors"/>
    <property type="evidence" value="ECO:0007669"/>
    <property type="project" value="InterPro"/>
</dbReference>
<feature type="domain" description="Glucose-methanol-choline oxidoreductase C-terminal" evidence="2">
    <location>
        <begin position="132"/>
        <end position="174"/>
    </location>
</feature>
<dbReference type="OrthoDB" id="269227at2759"/>